<name>A0A645FVG3_9ZZZZ</name>
<proteinExistence type="predicted"/>
<dbReference type="EMBL" id="VSSQ01065861">
    <property type="protein sequence ID" value="MPN18511.1"/>
    <property type="molecule type" value="Genomic_DNA"/>
</dbReference>
<gene>
    <name evidence="1" type="ORF">SDC9_165871</name>
</gene>
<reference evidence="1" key="1">
    <citation type="submission" date="2019-08" db="EMBL/GenBank/DDBJ databases">
        <authorList>
            <person name="Kucharzyk K."/>
            <person name="Murdoch R.W."/>
            <person name="Higgins S."/>
            <person name="Loffler F."/>
        </authorList>
    </citation>
    <scope>NUCLEOTIDE SEQUENCE</scope>
</reference>
<sequence length="131" mass="15058">MLLDNGESNNLMIYSKSDNSLKKLDISFEIIYDGIYNEKQKEIFMIAAENGEEANLFKLSLDDLSLNKVNYDFPKSLDSNGGLAIDDRGFIYYLGYSEDDKLKNDVFIYNEDEDSNVLISDEPSYYKIISE</sequence>
<evidence type="ECO:0000313" key="1">
    <source>
        <dbReference type="EMBL" id="MPN18511.1"/>
    </source>
</evidence>
<accession>A0A645FVG3</accession>
<protein>
    <submittedName>
        <fullName evidence="1">Uncharacterized protein</fullName>
    </submittedName>
</protein>
<organism evidence="1">
    <name type="scientific">bioreactor metagenome</name>
    <dbReference type="NCBI Taxonomy" id="1076179"/>
    <lineage>
        <taxon>unclassified sequences</taxon>
        <taxon>metagenomes</taxon>
        <taxon>ecological metagenomes</taxon>
    </lineage>
</organism>
<dbReference type="AlphaFoldDB" id="A0A645FVG3"/>
<comment type="caution">
    <text evidence="1">The sequence shown here is derived from an EMBL/GenBank/DDBJ whole genome shotgun (WGS) entry which is preliminary data.</text>
</comment>